<dbReference type="Pfam" id="PF04654">
    <property type="entry name" value="DUF599"/>
    <property type="match status" value="2"/>
</dbReference>
<feature type="transmembrane region" description="Helical" evidence="1">
    <location>
        <begin position="178"/>
        <end position="206"/>
    </location>
</feature>
<dbReference type="Proteomes" id="UP000290289">
    <property type="component" value="Chromosome 4"/>
</dbReference>
<protein>
    <submittedName>
        <fullName evidence="2">Uncharacterized protein</fullName>
    </submittedName>
</protein>
<evidence type="ECO:0000313" key="3">
    <source>
        <dbReference type="Proteomes" id="UP000290289"/>
    </source>
</evidence>
<proteinExistence type="predicted"/>
<feature type="transmembrane region" description="Helical" evidence="1">
    <location>
        <begin position="6"/>
        <end position="28"/>
    </location>
</feature>
<evidence type="ECO:0000313" key="2">
    <source>
        <dbReference type="EMBL" id="RXI01579.1"/>
    </source>
</evidence>
<feature type="transmembrane region" description="Helical" evidence="1">
    <location>
        <begin position="114"/>
        <end position="134"/>
    </location>
</feature>
<gene>
    <name evidence="2" type="ORF">DVH24_014928</name>
</gene>
<evidence type="ECO:0000256" key="1">
    <source>
        <dbReference type="SAM" id="Phobius"/>
    </source>
</evidence>
<feature type="transmembrane region" description="Helical" evidence="1">
    <location>
        <begin position="226"/>
        <end position="243"/>
    </location>
</feature>
<feature type="transmembrane region" description="Helical" evidence="1">
    <location>
        <begin position="74"/>
        <end position="93"/>
    </location>
</feature>
<comment type="caution">
    <text evidence="2">The sequence shown here is derived from an EMBL/GenBank/DDBJ whole genome shotgun (WGS) entry which is preliminary data.</text>
</comment>
<keyword evidence="1" id="KW-1133">Transmembrane helix</keyword>
<organism evidence="2 3">
    <name type="scientific">Malus domestica</name>
    <name type="common">Apple</name>
    <name type="synonym">Pyrus malus</name>
    <dbReference type="NCBI Taxonomy" id="3750"/>
    <lineage>
        <taxon>Eukaryota</taxon>
        <taxon>Viridiplantae</taxon>
        <taxon>Streptophyta</taxon>
        <taxon>Embryophyta</taxon>
        <taxon>Tracheophyta</taxon>
        <taxon>Spermatophyta</taxon>
        <taxon>Magnoliopsida</taxon>
        <taxon>eudicotyledons</taxon>
        <taxon>Gunneridae</taxon>
        <taxon>Pentapetalae</taxon>
        <taxon>rosids</taxon>
        <taxon>fabids</taxon>
        <taxon>Rosales</taxon>
        <taxon>Rosaceae</taxon>
        <taxon>Amygdaloideae</taxon>
        <taxon>Maleae</taxon>
        <taxon>Malus</taxon>
    </lineage>
</organism>
<dbReference type="EMBL" id="RDQH01000330">
    <property type="protein sequence ID" value="RXI01579.1"/>
    <property type="molecule type" value="Genomic_DNA"/>
</dbReference>
<dbReference type="PANTHER" id="PTHR31881">
    <property type="match status" value="1"/>
</dbReference>
<sequence length="440" mass="48928">MEVLVYLDTILVPLSFFLLIGYHVYLWYTFKAKPSLTTIGIDSMRRRKWFLEIMEADGMKGMLVIQSLRNTQMVAIFTASTAVALSLTLAALTNNAYNASHLVIKSPFFGSQSGSIFALKYGLASFLMLFSSLFSSMATGFLIDTIFLINASFEFSYSGITETQLEKGYMLALIGNRLLCISFPMLLWLFGPMLVALSSLALVWWLYELDFAAKLSTSSRQSLNNVLVPMSLFLTVGYHAYLWHNLKNKPSRTTIGINMLKRRAWFLELDGDDDKKGMLAVQSLRNTLMGTTLTATVAILIQVSLAALINNSYSATHLFSNTFFGSQSTKIFALKYGSAALSLSVCFLCSSMAIAFLIDANFLINACDQEFSSSGHARTILEKGFILALVSNRMLCITFPMLLWMLGPVPVWLSSLAMVWGLYGLDFPGKFNKSNKQNLS</sequence>
<keyword evidence="1" id="KW-0812">Transmembrane</keyword>
<feature type="transmembrane region" description="Helical" evidence="1">
    <location>
        <begin position="411"/>
        <end position="429"/>
    </location>
</feature>
<feature type="transmembrane region" description="Helical" evidence="1">
    <location>
        <begin position="339"/>
        <end position="364"/>
    </location>
</feature>
<dbReference type="PANTHER" id="PTHR31881:SF21">
    <property type="entry name" value="CASP-LIKE PROTEIN"/>
    <property type="match status" value="1"/>
</dbReference>
<dbReference type="STRING" id="3750.A0A498K087"/>
<accession>A0A498K087</accession>
<feature type="transmembrane region" description="Helical" evidence="1">
    <location>
        <begin position="288"/>
        <end position="309"/>
    </location>
</feature>
<dbReference type="InterPro" id="IPR006747">
    <property type="entry name" value="DUF599"/>
</dbReference>
<dbReference type="AlphaFoldDB" id="A0A498K087"/>
<keyword evidence="3" id="KW-1185">Reference proteome</keyword>
<reference evidence="2 3" key="1">
    <citation type="submission" date="2018-10" db="EMBL/GenBank/DDBJ databases">
        <title>A high-quality apple genome assembly.</title>
        <authorList>
            <person name="Hu J."/>
        </authorList>
    </citation>
    <scope>NUCLEOTIDE SEQUENCE [LARGE SCALE GENOMIC DNA]</scope>
    <source>
        <strain evidence="3">cv. HFTH1</strain>
        <tissue evidence="2">Young leaf</tissue>
    </source>
</reference>
<name>A0A498K087_MALDO</name>
<keyword evidence="1" id="KW-0472">Membrane</keyword>